<gene>
    <name evidence="5" type="ORF">SAMN05660461_1182</name>
</gene>
<dbReference type="EMBL" id="FUZZ01000001">
    <property type="protein sequence ID" value="SKC98396.1"/>
    <property type="molecule type" value="Genomic_DNA"/>
</dbReference>
<proteinExistence type="inferred from homology"/>
<dbReference type="PANTHER" id="PTHR11808">
    <property type="entry name" value="TRANS-SULFURATION ENZYME FAMILY MEMBER"/>
    <property type="match status" value="1"/>
</dbReference>
<dbReference type="GO" id="GO:0005737">
    <property type="term" value="C:cytoplasm"/>
    <property type="evidence" value="ECO:0007669"/>
    <property type="project" value="TreeGrafter"/>
</dbReference>
<dbReference type="AlphaFoldDB" id="A0A1T5ND71"/>
<dbReference type="PANTHER" id="PTHR11808:SF80">
    <property type="entry name" value="CYSTATHIONINE GAMMA-LYASE"/>
    <property type="match status" value="1"/>
</dbReference>
<dbReference type="InterPro" id="IPR054542">
    <property type="entry name" value="Cys_met_metab_PP"/>
</dbReference>
<dbReference type="RefSeq" id="WP_079468465.1">
    <property type="nucleotide sequence ID" value="NZ_FUZZ01000001.1"/>
</dbReference>
<dbReference type="FunFam" id="3.90.1150.10:FF:000033">
    <property type="entry name" value="Cystathionine gamma-synthase"/>
    <property type="match status" value="1"/>
</dbReference>
<evidence type="ECO:0000256" key="1">
    <source>
        <dbReference type="ARBA" id="ARBA00001933"/>
    </source>
</evidence>
<evidence type="ECO:0000256" key="3">
    <source>
        <dbReference type="PIRSR" id="PIRSR001434-2"/>
    </source>
</evidence>
<protein>
    <submittedName>
        <fullName evidence="5">Methionine-gamma-lyase</fullName>
    </submittedName>
</protein>
<dbReference type="InterPro" id="IPR015421">
    <property type="entry name" value="PyrdxlP-dep_Trfase_major"/>
</dbReference>
<dbReference type="GO" id="GO:0009086">
    <property type="term" value="P:methionine biosynthetic process"/>
    <property type="evidence" value="ECO:0007669"/>
    <property type="project" value="UniProtKB-ARBA"/>
</dbReference>
<dbReference type="FunFam" id="3.40.640.10:FF:000046">
    <property type="entry name" value="Cystathionine gamma-lyase"/>
    <property type="match status" value="1"/>
</dbReference>
<evidence type="ECO:0000313" key="5">
    <source>
        <dbReference type="EMBL" id="SKC98396.1"/>
    </source>
</evidence>
<dbReference type="CDD" id="cd00614">
    <property type="entry name" value="CGS_like"/>
    <property type="match status" value="1"/>
</dbReference>
<name>A0A1T5ND71_9BACT</name>
<dbReference type="SUPFAM" id="SSF53383">
    <property type="entry name" value="PLP-dependent transferases"/>
    <property type="match status" value="1"/>
</dbReference>
<dbReference type="GO" id="GO:0030170">
    <property type="term" value="F:pyridoxal phosphate binding"/>
    <property type="evidence" value="ECO:0007669"/>
    <property type="project" value="InterPro"/>
</dbReference>
<reference evidence="5 6" key="1">
    <citation type="submission" date="2017-02" db="EMBL/GenBank/DDBJ databases">
        <authorList>
            <person name="Peterson S.W."/>
        </authorList>
    </citation>
    <scope>NUCLEOTIDE SEQUENCE [LARGE SCALE GENOMIC DNA]</scope>
    <source>
        <strain evidence="5 6">DSM 18108</strain>
    </source>
</reference>
<dbReference type="GO" id="GO:0019346">
    <property type="term" value="P:transsulfuration"/>
    <property type="evidence" value="ECO:0007669"/>
    <property type="project" value="InterPro"/>
</dbReference>
<comment type="cofactor">
    <cofactor evidence="1 4">
        <name>pyridoxal 5'-phosphate</name>
        <dbReference type="ChEBI" id="CHEBI:597326"/>
    </cofactor>
</comment>
<dbReference type="STRING" id="393003.SAMN05660461_1182"/>
<dbReference type="InterPro" id="IPR015424">
    <property type="entry name" value="PyrdxlP-dep_Trfase"/>
</dbReference>
<keyword evidence="2 3" id="KW-0663">Pyridoxal phosphate</keyword>
<organism evidence="5 6">
    <name type="scientific">Chitinophaga ginsengisegetis</name>
    <dbReference type="NCBI Taxonomy" id="393003"/>
    <lineage>
        <taxon>Bacteria</taxon>
        <taxon>Pseudomonadati</taxon>
        <taxon>Bacteroidota</taxon>
        <taxon>Chitinophagia</taxon>
        <taxon>Chitinophagales</taxon>
        <taxon>Chitinophagaceae</taxon>
        <taxon>Chitinophaga</taxon>
    </lineage>
</organism>
<dbReference type="PROSITE" id="PS00868">
    <property type="entry name" value="CYS_MET_METAB_PP"/>
    <property type="match status" value="1"/>
</dbReference>
<keyword evidence="5" id="KW-0456">Lyase</keyword>
<dbReference type="Pfam" id="PF01053">
    <property type="entry name" value="Cys_Met_Meta_PP"/>
    <property type="match status" value="1"/>
</dbReference>
<dbReference type="GO" id="GO:0016846">
    <property type="term" value="F:carbon-sulfur lyase activity"/>
    <property type="evidence" value="ECO:0007669"/>
    <property type="project" value="TreeGrafter"/>
</dbReference>
<dbReference type="InterPro" id="IPR015422">
    <property type="entry name" value="PyrdxlP-dep_Trfase_small"/>
</dbReference>
<evidence type="ECO:0000256" key="2">
    <source>
        <dbReference type="ARBA" id="ARBA00022898"/>
    </source>
</evidence>
<evidence type="ECO:0000256" key="4">
    <source>
        <dbReference type="RuleBase" id="RU362118"/>
    </source>
</evidence>
<dbReference type="Proteomes" id="UP000190166">
    <property type="component" value="Unassembled WGS sequence"/>
</dbReference>
<evidence type="ECO:0000313" key="6">
    <source>
        <dbReference type="Proteomes" id="UP000190166"/>
    </source>
</evidence>
<sequence>MSHHPRFTEMASAAIHAAQSNMAEHAHLVPVFATATFTFDDAQQGMDRFKGTAPGYIYSRFGNPTVTVAEELIAALEAFGITAADGEPLQLKALLHASGQSAMASMFLSNVVAGDTILTHYSLYGGTHEFLFDFLPQFGVKALIADLHDTVAVATLLKQDPSIKMIHIESPANPSMRCVDIADICKIAAAHGVKVSVDNTFATPYLQQPFRYGADFVFHSTTKFLNGHGTAIGGVLIGKDIPLMQTKVNKTAKLLGGCANPFDTFLLIQGIKTLELRMKQHCSNAQTVAEFLHAHPAVAQVNYNGLPSHPDYALSAKQMRHPGAVMSFELKDGFDAAVRFIDRLQMCLRAVSLGAVDTLVSHPASMTHSGMKKEDREKAGISDGLIRISVGLESVGDIVADLKQALEGEG</sequence>
<dbReference type="Gene3D" id="3.90.1150.10">
    <property type="entry name" value="Aspartate Aminotransferase, domain 1"/>
    <property type="match status" value="1"/>
</dbReference>
<keyword evidence="6" id="KW-1185">Reference proteome</keyword>
<dbReference type="PIRSF" id="PIRSF001434">
    <property type="entry name" value="CGS"/>
    <property type="match status" value="1"/>
</dbReference>
<comment type="similarity">
    <text evidence="4">Belongs to the trans-sulfuration enzymes family.</text>
</comment>
<feature type="modified residue" description="N6-(pyridoxal phosphate)lysine" evidence="3">
    <location>
        <position position="223"/>
    </location>
</feature>
<dbReference type="InterPro" id="IPR000277">
    <property type="entry name" value="Cys/Met-Metab_PyrdxlP-dep_enz"/>
</dbReference>
<accession>A0A1T5ND71</accession>
<dbReference type="Gene3D" id="3.40.640.10">
    <property type="entry name" value="Type I PLP-dependent aspartate aminotransferase-like (Major domain)"/>
    <property type="match status" value="1"/>
</dbReference>